<accession>A0A183ITS1</accession>
<keyword evidence="1 4" id="KW-0479">Metal-binding</keyword>
<keyword evidence="7" id="KW-1185">Reference proteome</keyword>
<dbReference type="InterPro" id="IPR001781">
    <property type="entry name" value="Znf_LIM"/>
</dbReference>
<gene>
    <name evidence="6" type="ORF">SBAD_LOCUS7018</name>
</gene>
<evidence type="ECO:0000259" key="5">
    <source>
        <dbReference type="PROSITE" id="PS50023"/>
    </source>
</evidence>
<evidence type="ECO:0000256" key="4">
    <source>
        <dbReference type="PROSITE-ProRule" id="PRU00125"/>
    </source>
</evidence>
<dbReference type="Gene3D" id="2.10.110.10">
    <property type="entry name" value="Cysteine Rich Protein"/>
    <property type="match status" value="1"/>
</dbReference>
<keyword evidence="2 4" id="KW-0862">Zinc</keyword>
<proteinExistence type="predicted"/>
<dbReference type="PROSITE" id="PS00478">
    <property type="entry name" value="LIM_DOMAIN_1"/>
    <property type="match status" value="1"/>
</dbReference>
<sequence length="117" mass="13899">TSLDYSRLQELRHFASRNSSRREESKTSFIQLFTPCKHECPVCMKTVYLAEQLECDGKLYHKPCFKCKKCNMHLRLESYSAASDGIYCKVHYKLLNRDWCFMHIKMLILTESSLYNE</sequence>
<name>A0A183ITS1_9BILA</name>
<evidence type="ECO:0000256" key="3">
    <source>
        <dbReference type="ARBA" id="ARBA00023038"/>
    </source>
</evidence>
<feature type="domain" description="LIM zinc-binding" evidence="5">
    <location>
        <begin position="38"/>
        <end position="98"/>
    </location>
</feature>
<keyword evidence="3 4" id="KW-0440">LIM domain</keyword>
<dbReference type="Proteomes" id="UP000270296">
    <property type="component" value="Unassembled WGS sequence"/>
</dbReference>
<organism evidence="8">
    <name type="scientific">Soboliphyme baturini</name>
    <dbReference type="NCBI Taxonomy" id="241478"/>
    <lineage>
        <taxon>Eukaryota</taxon>
        <taxon>Metazoa</taxon>
        <taxon>Ecdysozoa</taxon>
        <taxon>Nematoda</taxon>
        <taxon>Enoplea</taxon>
        <taxon>Dorylaimia</taxon>
        <taxon>Dioctophymatida</taxon>
        <taxon>Dioctophymatoidea</taxon>
        <taxon>Soboliphymatidae</taxon>
        <taxon>Soboliphyme</taxon>
    </lineage>
</organism>
<dbReference type="AlphaFoldDB" id="A0A183ITS1"/>
<reference evidence="8" key="1">
    <citation type="submission" date="2016-06" db="UniProtKB">
        <authorList>
            <consortium name="WormBaseParasite"/>
        </authorList>
    </citation>
    <scope>IDENTIFICATION</scope>
</reference>
<dbReference type="CDD" id="cd09358">
    <property type="entry name" value="LIM_Mical_like"/>
    <property type="match status" value="1"/>
</dbReference>
<dbReference type="EMBL" id="UZAM01010248">
    <property type="protein sequence ID" value="VDP11547.1"/>
    <property type="molecule type" value="Genomic_DNA"/>
</dbReference>
<dbReference type="Pfam" id="PF00412">
    <property type="entry name" value="LIM"/>
    <property type="match status" value="1"/>
</dbReference>
<dbReference type="PROSITE" id="PS50023">
    <property type="entry name" value="LIM_DOMAIN_2"/>
    <property type="match status" value="1"/>
</dbReference>
<dbReference type="OrthoDB" id="25654at2759"/>
<dbReference type="GO" id="GO:0046872">
    <property type="term" value="F:metal ion binding"/>
    <property type="evidence" value="ECO:0007669"/>
    <property type="project" value="UniProtKB-KW"/>
</dbReference>
<protein>
    <submittedName>
        <fullName evidence="8">LIM zinc-binding domain-containing protein</fullName>
    </submittedName>
</protein>
<evidence type="ECO:0000256" key="1">
    <source>
        <dbReference type="ARBA" id="ARBA00022723"/>
    </source>
</evidence>
<dbReference type="PANTHER" id="PTHR24206">
    <property type="entry name" value="OS06G0237300 PROTEIN"/>
    <property type="match status" value="1"/>
</dbReference>
<evidence type="ECO:0000256" key="2">
    <source>
        <dbReference type="ARBA" id="ARBA00022833"/>
    </source>
</evidence>
<dbReference type="SUPFAM" id="SSF57716">
    <property type="entry name" value="Glucocorticoid receptor-like (DNA-binding domain)"/>
    <property type="match status" value="2"/>
</dbReference>
<dbReference type="WBParaSite" id="SBAD_0000728401-mRNA-1">
    <property type="protein sequence ID" value="SBAD_0000728401-mRNA-1"/>
    <property type="gene ID" value="SBAD_0000728401"/>
</dbReference>
<reference evidence="6 7" key="2">
    <citation type="submission" date="2018-11" db="EMBL/GenBank/DDBJ databases">
        <authorList>
            <consortium name="Pathogen Informatics"/>
        </authorList>
    </citation>
    <scope>NUCLEOTIDE SEQUENCE [LARGE SCALE GENOMIC DNA]</scope>
</reference>
<evidence type="ECO:0000313" key="7">
    <source>
        <dbReference type="Proteomes" id="UP000270296"/>
    </source>
</evidence>
<evidence type="ECO:0000313" key="6">
    <source>
        <dbReference type="EMBL" id="VDP11547.1"/>
    </source>
</evidence>
<evidence type="ECO:0000313" key="8">
    <source>
        <dbReference type="WBParaSite" id="SBAD_0000728401-mRNA-1"/>
    </source>
</evidence>
<dbReference type="SMART" id="SM00132">
    <property type="entry name" value="LIM"/>
    <property type="match status" value="1"/>
</dbReference>